<dbReference type="AlphaFoldDB" id="A0A1I4PJU9"/>
<reference evidence="2" key="1">
    <citation type="submission" date="2016-10" db="EMBL/GenBank/DDBJ databases">
        <authorList>
            <person name="Varghese N."/>
            <person name="Submissions S."/>
        </authorList>
    </citation>
    <scope>NUCLEOTIDE SEQUENCE [LARGE SCALE GENOMIC DNA]</scope>
    <source>
        <strain evidence="2">BL36</strain>
    </source>
</reference>
<dbReference type="Pfam" id="PF08803">
    <property type="entry name" value="ydhR"/>
    <property type="match status" value="1"/>
</dbReference>
<organism evidence="1 2">
    <name type="scientific">Methylobacterium pseudosasicola</name>
    <dbReference type="NCBI Taxonomy" id="582667"/>
    <lineage>
        <taxon>Bacteria</taxon>
        <taxon>Pseudomonadati</taxon>
        <taxon>Pseudomonadota</taxon>
        <taxon>Alphaproteobacteria</taxon>
        <taxon>Hyphomicrobiales</taxon>
        <taxon>Methylobacteriaceae</taxon>
        <taxon>Methylobacterium</taxon>
    </lineage>
</organism>
<dbReference type="OrthoDB" id="1440627at2"/>
<dbReference type="InterPro" id="IPR014910">
    <property type="entry name" value="YdhR"/>
</dbReference>
<dbReference type="InterPro" id="IPR011008">
    <property type="entry name" value="Dimeric_a/b-barrel"/>
</dbReference>
<dbReference type="SUPFAM" id="SSF54909">
    <property type="entry name" value="Dimeric alpha+beta barrel"/>
    <property type="match status" value="1"/>
</dbReference>
<gene>
    <name evidence="1" type="ORF">SAMN05192568_10258</name>
</gene>
<dbReference type="EMBL" id="FOTK01000025">
    <property type="protein sequence ID" value="SFM27856.1"/>
    <property type="molecule type" value="Genomic_DNA"/>
</dbReference>
<keyword evidence="2" id="KW-1185">Reference proteome</keyword>
<evidence type="ECO:0000313" key="2">
    <source>
        <dbReference type="Proteomes" id="UP000199048"/>
    </source>
</evidence>
<dbReference type="RefSeq" id="WP_092043827.1">
    <property type="nucleotide sequence ID" value="NZ_FOTK01000025.1"/>
</dbReference>
<evidence type="ECO:0000313" key="1">
    <source>
        <dbReference type="EMBL" id="SFM27856.1"/>
    </source>
</evidence>
<protein>
    <submittedName>
        <fullName evidence="1">Putative mono-oxygenase ydhR</fullName>
    </submittedName>
</protein>
<sequence>MSVPAVFLYAEYQASVPFEAIDWKPIDAEMKKFAGLLSKTWLSGVKTNSVGGFYAFDSLDHAQAYIDGLLIPFAAQVGGNLSVRLFDADVTREASQAIHSPFYPAVSAES</sequence>
<accession>A0A1I4PJU9</accession>
<name>A0A1I4PJU9_9HYPH</name>
<dbReference type="Gene3D" id="3.30.70.100">
    <property type="match status" value="1"/>
</dbReference>
<dbReference type="Proteomes" id="UP000199048">
    <property type="component" value="Unassembled WGS sequence"/>
</dbReference>
<dbReference type="STRING" id="582667.SAMN05192568_10258"/>
<proteinExistence type="predicted"/>